<reference evidence="3" key="1">
    <citation type="journal article" date="2014" name="Proc. Natl. Acad. Sci. U.S.A.">
        <title>Extensive sampling of basidiomycete genomes demonstrates inadequacy of the white-rot/brown-rot paradigm for wood decay fungi.</title>
        <authorList>
            <person name="Riley R."/>
            <person name="Salamov A.A."/>
            <person name="Brown D.W."/>
            <person name="Nagy L.G."/>
            <person name="Floudas D."/>
            <person name="Held B.W."/>
            <person name="Levasseur A."/>
            <person name="Lombard V."/>
            <person name="Morin E."/>
            <person name="Otillar R."/>
            <person name="Lindquist E.A."/>
            <person name="Sun H."/>
            <person name="LaButti K.M."/>
            <person name="Schmutz J."/>
            <person name="Jabbour D."/>
            <person name="Luo H."/>
            <person name="Baker S.E."/>
            <person name="Pisabarro A.G."/>
            <person name="Walton J.D."/>
            <person name="Blanchette R.A."/>
            <person name="Henrissat B."/>
            <person name="Martin F."/>
            <person name="Cullen D."/>
            <person name="Hibbett D.S."/>
            <person name="Grigoriev I.V."/>
        </authorList>
    </citation>
    <scope>NUCLEOTIDE SEQUENCE [LARGE SCALE GENOMIC DNA]</scope>
    <source>
        <strain evidence="3">FD-172 SS1</strain>
    </source>
</reference>
<feature type="transmembrane region" description="Helical" evidence="1">
    <location>
        <begin position="57"/>
        <end position="78"/>
    </location>
</feature>
<dbReference type="HOGENOM" id="CLU_2468744_0_0_1"/>
<dbReference type="EMBL" id="KL198029">
    <property type="protein sequence ID" value="KDQ16037.1"/>
    <property type="molecule type" value="Genomic_DNA"/>
</dbReference>
<dbReference type="InParanoid" id="A0A067MVW6"/>
<dbReference type="AlphaFoldDB" id="A0A067MVW6"/>
<evidence type="ECO:0000313" key="2">
    <source>
        <dbReference type="EMBL" id="KDQ16037.1"/>
    </source>
</evidence>
<keyword evidence="3" id="KW-1185">Reference proteome</keyword>
<accession>A0A067MVW6</accession>
<keyword evidence="1" id="KW-0472">Membrane</keyword>
<feature type="transmembrane region" description="Helical" evidence="1">
    <location>
        <begin position="30"/>
        <end position="51"/>
    </location>
</feature>
<keyword evidence="1" id="KW-0812">Transmembrane</keyword>
<protein>
    <submittedName>
        <fullName evidence="2">Uncharacterized protein</fullName>
    </submittedName>
</protein>
<proteinExistence type="predicted"/>
<keyword evidence="1" id="KW-1133">Transmembrane helix</keyword>
<evidence type="ECO:0000313" key="3">
    <source>
        <dbReference type="Proteomes" id="UP000027195"/>
    </source>
</evidence>
<dbReference type="Proteomes" id="UP000027195">
    <property type="component" value="Unassembled WGS sequence"/>
</dbReference>
<organism evidence="2 3">
    <name type="scientific">Botryobasidium botryosum (strain FD-172 SS1)</name>
    <dbReference type="NCBI Taxonomy" id="930990"/>
    <lineage>
        <taxon>Eukaryota</taxon>
        <taxon>Fungi</taxon>
        <taxon>Dikarya</taxon>
        <taxon>Basidiomycota</taxon>
        <taxon>Agaricomycotina</taxon>
        <taxon>Agaricomycetes</taxon>
        <taxon>Cantharellales</taxon>
        <taxon>Botryobasidiaceae</taxon>
        <taxon>Botryobasidium</taxon>
    </lineage>
</organism>
<name>A0A067MVW6_BOTB1</name>
<sequence length="88" mass="10031">MGIHCNKLSLLTLSLACFMTRLRYYRLHSLLALFLGSFFPWFFFSSLYSGSSSLSSIVVYWASTVTIPAACIFTAYAYNARTRVKYCL</sequence>
<gene>
    <name evidence="2" type="ORF">BOTBODRAFT_266281</name>
</gene>
<evidence type="ECO:0000256" key="1">
    <source>
        <dbReference type="SAM" id="Phobius"/>
    </source>
</evidence>